<protein>
    <submittedName>
        <fullName evidence="7">Vacuolar protein sorting-associated protein 55-like</fullName>
    </submittedName>
</protein>
<evidence type="ECO:0000256" key="4">
    <source>
        <dbReference type="ARBA" id="ARBA00022989"/>
    </source>
</evidence>
<reference evidence="7 8" key="1">
    <citation type="submission" date="2018-09" db="EMBL/GenBank/DDBJ databases">
        <title>A high-quality reference genome of wild soybean provides a powerful tool to mine soybean genomes.</title>
        <authorList>
            <person name="Xie M."/>
            <person name="Chung C.Y.L."/>
            <person name="Li M.-W."/>
            <person name="Wong F.-L."/>
            <person name="Chan T.-F."/>
            <person name="Lam H.-M."/>
        </authorList>
    </citation>
    <scope>NUCLEOTIDE SEQUENCE [LARGE SCALE GENOMIC DNA]</scope>
    <source>
        <strain evidence="8">cv. W05</strain>
        <tissue evidence="7">Hypocotyl of etiolated seedlings</tissue>
    </source>
</reference>
<evidence type="ECO:0000313" key="7">
    <source>
        <dbReference type="EMBL" id="RZB48765.1"/>
    </source>
</evidence>
<dbReference type="GO" id="GO:0016020">
    <property type="term" value="C:membrane"/>
    <property type="evidence" value="ECO:0007669"/>
    <property type="project" value="UniProtKB-SubCell"/>
</dbReference>
<comment type="similarity">
    <text evidence="2">Belongs to the OB-RGRP/VPS55 family.</text>
</comment>
<evidence type="ECO:0000313" key="8">
    <source>
        <dbReference type="Proteomes" id="UP000289340"/>
    </source>
</evidence>
<evidence type="ECO:0000256" key="3">
    <source>
        <dbReference type="ARBA" id="ARBA00022692"/>
    </source>
</evidence>
<comment type="caution">
    <text evidence="7">The sequence shown here is derived from an EMBL/GenBank/DDBJ whole genome shotgun (WGS) entry which is preliminary data.</text>
</comment>
<dbReference type="AlphaFoldDB" id="A0A445FIT3"/>
<keyword evidence="8" id="KW-1185">Reference proteome</keyword>
<keyword evidence="3 6" id="KW-0812">Transmembrane</keyword>
<evidence type="ECO:0000256" key="6">
    <source>
        <dbReference type="SAM" id="Phobius"/>
    </source>
</evidence>
<dbReference type="GO" id="GO:0032511">
    <property type="term" value="P:late endosome to vacuole transport via multivesicular body sorting pathway"/>
    <property type="evidence" value="ECO:0007669"/>
    <property type="project" value="TreeGrafter"/>
</dbReference>
<feature type="transmembrane region" description="Helical" evidence="6">
    <location>
        <begin position="258"/>
        <end position="279"/>
    </location>
</feature>
<evidence type="ECO:0000256" key="1">
    <source>
        <dbReference type="ARBA" id="ARBA00004141"/>
    </source>
</evidence>
<name>A0A445FIT3_GLYSO</name>
<feature type="transmembrane region" description="Helical" evidence="6">
    <location>
        <begin position="286"/>
        <end position="308"/>
    </location>
</feature>
<keyword evidence="5 6" id="KW-0472">Membrane</keyword>
<proteinExistence type="inferred from homology"/>
<dbReference type="InterPro" id="IPR007262">
    <property type="entry name" value="Vps55/LEPROT"/>
</dbReference>
<feature type="transmembrane region" description="Helical" evidence="6">
    <location>
        <begin position="351"/>
        <end position="370"/>
    </location>
</feature>
<dbReference type="EMBL" id="QZWG01000019">
    <property type="protein sequence ID" value="RZB48765.1"/>
    <property type="molecule type" value="Genomic_DNA"/>
</dbReference>
<dbReference type="PANTHER" id="PTHR12050">
    <property type="entry name" value="LEPTIN RECEPTOR-RELATED"/>
    <property type="match status" value="1"/>
</dbReference>
<gene>
    <name evidence="7" type="ORF">D0Y65_051997</name>
</gene>
<evidence type="ECO:0000256" key="2">
    <source>
        <dbReference type="ARBA" id="ARBA00005645"/>
    </source>
</evidence>
<keyword evidence="4 6" id="KW-1133">Transmembrane helix</keyword>
<dbReference type="Pfam" id="PF04133">
    <property type="entry name" value="Vps55"/>
    <property type="match status" value="1"/>
</dbReference>
<accession>A0A445FIT3</accession>
<comment type="subcellular location">
    <subcellularLocation>
        <location evidence="1">Membrane</location>
        <topology evidence="1">Multi-pass membrane protein</topology>
    </subcellularLocation>
</comment>
<dbReference type="GO" id="GO:0005768">
    <property type="term" value="C:endosome"/>
    <property type="evidence" value="ECO:0007669"/>
    <property type="project" value="TreeGrafter"/>
</dbReference>
<dbReference type="PANTHER" id="PTHR12050:SF0">
    <property type="entry name" value="RH04491P"/>
    <property type="match status" value="1"/>
</dbReference>
<sequence length="376" mass="42097">MTHQSATPPASYGADSEMEMQSVGVQKKMRSGGWSREGPTYAKARQALWTYCFELQAKARRAHHVAQWLISSLAWSMRRDKSPRFAIGSYLEHYTNKVELVHHFNHDTFNFTSDPRLVLNHPYEPILGYTQHAPFGRTGDGSVRVFDLRDKEKSTIIYENAVHGCPLLRLNGIKVTQDSGRHLCSLSDDARAFIWEVMDIGFSSGNGCDVLESGRKKGGSKFRRRKSLFGICNRERRASEPASDIRSLLRHGDDSTRLAGLAFMFSASILLQILACAIYNNWWPMLSALMYVLVPMPCLFFGGGSTQFLMTRDGGGWIDAAKFLTGASAVGSLAIPIILKHAHMIETGAMLIELVSFFIFICTVLCFHQASLDDDW</sequence>
<organism evidence="7 8">
    <name type="scientific">Glycine soja</name>
    <name type="common">Wild soybean</name>
    <dbReference type="NCBI Taxonomy" id="3848"/>
    <lineage>
        <taxon>Eukaryota</taxon>
        <taxon>Viridiplantae</taxon>
        <taxon>Streptophyta</taxon>
        <taxon>Embryophyta</taxon>
        <taxon>Tracheophyta</taxon>
        <taxon>Spermatophyta</taxon>
        <taxon>Magnoliopsida</taxon>
        <taxon>eudicotyledons</taxon>
        <taxon>Gunneridae</taxon>
        <taxon>Pentapetalae</taxon>
        <taxon>rosids</taxon>
        <taxon>fabids</taxon>
        <taxon>Fabales</taxon>
        <taxon>Fabaceae</taxon>
        <taxon>Papilionoideae</taxon>
        <taxon>50 kb inversion clade</taxon>
        <taxon>NPAAA clade</taxon>
        <taxon>indigoferoid/millettioid clade</taxon>
        <taxon>Phaseoleae</taxon>
        <taxon>Glycine</taxon>
        <taxon>Glycine subgen. Soja</taxon>
    </lineage>
</organism>
<dbReference type="Proteomes" id="UP000289340">
    <property type="component" value="Chromosome 19"/>
</dbReference>
<feature type="transmembrane region" description="Helical" evidence="6">
    <location>
        <begin position="320"/>
        <end position="339"/>
    </location>
</feature>
<evidence type="ECO:0000256" key="5">
    <source>
        <dbReference type="ARBA" id="ARBA00023136"/>
    </source>
</evidence>